<reference evidence="3 4" key="1">
    <citation type="submission" date="2024-10" db="EMBL/GenBank/DDBJ databases">
        <authorList>
            <person name="Topkara A.R."/>
            <person name="Saygin H."/>
        </authorList>
    </citation>
    <scope>NUCLEOTIDE SEQUENCE [LARGE SCALE GENOMIC DNA]</scope>
    <source>
        <strain evidence="3 4">M3C6</strain>
    </source>
</reference>
<keyword evidence="4" id="KW-1185">Reference proteome</keyword>
<evidence type="ECO:0000256" key="1">
    <source>
        <dbReference type="SAM" id="MobiDB-lite"/>
    </source>
</evidence>
<gene>
    <name evidence="3" type="ORF">ACFLIM_18250</name>
</gene>
<feature type="region of interest" description="Disordered" evidence="1">
    <location>
        <begin position="406"/>
        <end position="434"/>
    </location>
</feature>
<dbReference type="Gene3D" id="3.40.390.10">
    <property type="entry name" value="Collagenase (Catalytic Domain)"/>
    <property type="match status" value="1"/>
</dbReference>
<evidence type="ECO:0000256" key="2">
    <source>
        <dbReference type="SAM" id="SignalP"/>
    </source>
</evidence>
<comment type="caution">
    <text evidence="3">The sequence shown here is derived from an EMBL/GenBank/DDBJ whole genome shotgun (WGS) entry which is preliminary data.</text>
</comment>
<dbReference type="RefSeq" id="WP_393166854.1">
    <property type="nucleotide sequence ID" value="NZ_JBICRM010000010.1"/>
</dbReference>
<feature type="chain" id="PRO_5045262483" evidence="2">
    <location>
        <begin position="29"/>
        <end position="666"/>
    </location>
</feature>
<feature type="compositionally biased region" description="Low complexity" evidence="1">
    <location>
        <begin position="411"/>
        <end position="434"/>
    </location>
</feature>
<dbReference type="Pfam" id="PF09471">
    <property type="entry name" value="Peptidase_M64"/>
    <property type="match status" value="1"/>
</dbReference>
<organism evidence="3 4">
    <name type="scientific">Nonomuraea marmarensis</name>
    <dbReference type="NCBI Taxonomy" id="3351344"/>
    <lineage>
        <taxon>Bacteria</taxon>
        <taxon>Bacillati</taxon>
        <taxon>Actinomycetota</taxon>
        <taxon>Actinomycetes</taxon>
        <taxon>Streptosporangiales</taxon>
        <taxon>Streptosporangiaceae</taxon>
        <taxon>Nonomuraea</taxon>
    </lineage>
</organism>
<proteinExistence type="predicted"/>
<accession>A0ABW7ACQ7</accession>
<dbReference type="InterPro" id="IPR024079">
    <property type="entry name" value="MetalloPept_cat_dom_sf"/>
</dbReference>
<dbReference type="EMBL" id="JBICRM010000010">
    <property type="protein sequence ID" value="MFG1705132.1"/>
    <property type="molecule type" value="Genomic_DNA"/>
</dbReference>
<evidence type="ECO:0000313" key="3">
    <source>
        <dbReference type="EMBL" id="MFG1705132.1"/>
    </source>
</evidence>
<protein>
    <submittedName>
        <fullName evidence="3">M64 family metallopeptidase</fullName>
    </submittedName>
</protein>
<dbReference type="InterPro" id="IPR019026">
    <property type="entry name" value="Peptidase_M64_IgA"/>
</dbReference>
<name>A0ABW7ACQ7_9ACTN</name>
<dbReference type="Proteomes" id="UP001603978">
    <property type="component" value="Unassembled WGS sequence"/>
</dbReference>
<evidence type="ECO:0000313" key="4">
    <source>
        <dbReference type="Proteomes" id="UP001603978"/>
    </source>
</evidence>
<sequence>MAKRKIPAAVMAVGLAGTLLTGAVPAIAASEEVGSATVVPLQVTGPPGDRLNLIILGDGYTAEEMQQFRDDVNKHLNVQWSIEPFRSYRDYFNVYMIEIVSGVSGISCDPDDGNVRRDTPLKLQYASTCPAGPNARGVTFGTGGQQALEQYVSMIPGVTAENRQTLTIANTSTYGGIGGRNATTTGQAPQGPLVSPHELGHSLGGLQDEYPYSTRNVPGGPHPDTEPTSIHHTRLTVKEMRKQQAKWYRWLGEESLSGGVIDRYESGLTRSSNVWRPSEHSIMRWIGYHFDQVGRERMIERISGRRDVAQLALHSTPTDEPVYRPDVLWVETMHPLYHELTVTWAVNGKTVKKTGNSRNFDLEAHRVRVGDTVTVTVSDDTEDVRDPAVADGGALTQTREWTIVEQPPAPSAAESTSSTPPAPSAAEFTSSTATTHAVGGQDVVYVETTHPRDRVLNVTWTLDGKALPNPHNSRNLDLETLRLAPGTYELKATVSDPKVPGAPADTLTWTIDNAAPKVTFELSEPVSVAPGTRARPPHYKFREWFEMGLEATDDQEGYVVIEFQLDGDGWFNYHGWPDAPEGTPYRFTPAGTVIKEIAYGNLGSGGLTKAPFEQLYPDFKPGYGRHEIAYRAIDAAGNISAPKKFTVTVTDTNGATPLPPGAIVVD</sequence>
<feature type="signal peptide" evidence="2">
    <location>
        <begin position="1"/>
        <end position="28"/>
    </location>
</feature>
<keyword evidence="2" id="KW-0732">Signal</keyword>